<evidence type="ECO:0000313" key="2">
    <source>
        <dbReference type="Proteomes" id="UP000821865"/>
    </source>
</evidence>
<dbReference type="EMBL" id="CM023470">
    <property type="protein sequence ID" value="KAH7980138.1"/>
    <property type="molecule type" value="Genomic_DNA"/>
</dbReference>
<keyword evidence="2" id="KW-1185">Reference proteome</keyword>
<comment type="caution">
    <text evidence="1">The sequence shown here is derived from an EMBL/GenBank/DDBJ whole genome shotgun (WGS) entry which is preliminary data.</text>
</comment>
<evidence type="ECO:0000313" key="1">
    <source>
        <dbReference type="EMBL" id="KAH7980138.1"/>
    </source>
</evidence>
<organism evidence="1 2">
    <name type="scientific">Dermacentor silvarum</name>
    <name type="common">Tick</name>
    <dbReference type="NCBI Taxonomy" id="543639"/>
    <lineage>
        <taxon>Eukaryota</taxon>
        <taxon>Metazoa</taxon>
        <taxon>Ecdysozoa</taxon>
        <taxon>Arthropoda</taxon>
        <taxon>Chelicerata</taxon>
        <taxon>Arachnida</taxon>
        <taxon>Acari</taxon>
        <taxon>Parasitiformes</taxon>
        <taxon>Ixodida</taxon>
        <taxon>Ixodoidea</taxon>
        <taxon>Ixodidae</taxon>
        <taxon>Rhipicephalinae</taxon>
        <taxon>Dermacentor</taxon>
    </lineage>
</organism>
<proteinExistence type="predicted"/>
<protein>
    <submittedName>
        <fullName evidence="1">Uncharacterized protein</fullName>
    </submittedName>
</protein>
<reference evidence="1" key="1">
    <citation type="submission" date="2020-05" db="EMBL/GenBank/DDBJ databases">
        <title>Large-scale comparative analyses of tick genomes elucidate their genetic diversity and vector capacities.</title>
        <authorList>
            <person name="Jia N."/>
            <person name="Wang J."/>
            <person name="Shi W."/>
            <person name="Du L."/>
            <person name="Sun Y."/>
            <person name="Zhan W."/>
            <person name="Jiang J."/>
            <person name="Wang Q."/>
            <person name="Zhang B."/>
            <person name="Ji P."/>
            <person name="Sakyi L.B."/>
            <person name="Cui X."/>
            <person name="Yuan T."/>
            <person name="Jiang B."/>
            <person name="Yang W."/>
            <person name="Lam T.T.-Y."/>
            <person name="Chang Q."/>
            <person name="Ding S."/>
            <person name="Wang X."/>
            <person name="Zhu J."/>
            <person name="Ruan X."/>
            <person name="Zhao L."/>
            <person name="Wei J."/>
            <person name="Que T."/>
            <person name="Du C."/>
            <person name="Cheng J."/>
            <person name="Dai P."/>
            <person name="Han X."/>
            <person name="Huang E."/>
            <person name="Gao Y."/>
            <person name="Liu J."/>
            <person name="Shao H."/>
            <person name="Ye R."/>
            <person name="Li L."/>
            <person name="Wei W."/>
            <person name="Wang X."/>
            <person name="Wang C."/>
            <person name="Yang T."/>
            <person name="Huo Q."/>
            <person name="Li W."/>
            <person name="Guo W."/>
            <person name="Chen H."/>
            <person name="Zhou L."/>
            <person name="Ni X."/>
            <person name="Tian J."/>
            <person name="Zhou Y."/>
            <person name="Sheng Y."/>
            <person name="Liu T."/>
            <person name="Pan Y."/>
            <person name="Xia L."/>
            <person name="Li J."/>
            <person name="Zhao F."/>
            <person name="Cao W."/>
        </authorList>
    </citation>
    <scope>NUCLEOTIDE SEQUENCE</scope>
    <source>
        <strain evidence="1">Dsil-2018</strain>
    </source>
</reference>
<gene>
    <name evidence="1" type="ORF">HPB49_013283</name>
</gene>
<accession>A0ACB8E0G4</accession>
<name>A0ACB8E0G4_DERSI</name>
<dbReference type="Proteomes" id="UP000821865">
    <property type="component" value="Chromosome 1"/>
</dbReference>
<sequence>MGPRSGRLPEPGAYMVDSYPSLYPSVTQLFSNLRGMRSILGDRRMDHDKSCTARAIDGCFHLAELSLWNNFLWLFNMELREGRLALACLCGRMVPMASNMQRRRSFILAYWPLKQHRFTDFVELGESRSRTKQFRGGLSVSRNLKYSRLCYHLLDYPTRDMMNTHLSTVATLDTLEIVSVRFSSVGVSMLCELLDRCDPMATLVFRKNWIDVPEAQALLR</sequence>